<protein>
    <recommendedName>
        <fullName evidence="4 17">NADH-ubiquinone oxidoreductase chain 5</fullName>
        <ecNumber evidence="3 17">7.1.1.2</ecNumber>
    </recommendedName>
</protein>
<evidence type="ECO:0000256" key="10">
    <source>
        <dbReference type="ARBA" id="ARBA00022982"/>
    </source>
</evidence>
<feature type="domain" description="NADH:quinone oxidoreductase/Mrp antiporter transmembrane" evidence="18">
    <location>
        <begin position="91"/>
        <end position="366"/>
    </location>
</feature>
<proteinExistence type="inferred from homology"/>
<sequence length="561" mass="65817">MSMLLFLISMIFMFFHKIFFFEFEFMNLNSLSVSFSLIFDWKSLIFMSLVLLISSLVLFYSGEYMEMEKNFNRFIILVVLFVYSMIFLILSPNLISILLGWDGLGLVSYCLVIYYQNIKSFNAGMLTALSNRVGDVMLLLAIAWMLNYGNWNFIFYLNFYFNDFEMKIIGILVMIAAMTKSAQIPFSSWLPAAMAAPTPVSALVHSSTLVTAGVYLLIRFNLLIYNNLMFYLFYISVFTMFMSGLGANFEFDLKKIIALSTLSQLGMMMSILSMGEYDLAFFHLLIHALFKALLFMCAGFYIHSFMNFQDIRYMGSVFKSLPLICLIFNLSNLSLCGFPFFSGFYSKDMILEFYFSNSFNFFMFFVYYFSIGLTVSYSFRLSFFLMKNMNFSSLNLLKENYFFMVKSKLLMIFIVIFSGSLLNWMIFDISYLFMLTFFQKVLVSLMIIMGVFLGKMLFEYKLSYISLMPSNMKLFSFFSLMWNMPFLSTFGVNFYFLKLGSSMEKYLEKGWLENFGSQNLYNYIKSNSVFMNLFYYKKIKIFLLLFIYLMILIMCIYLNSL</sequence>
<dbReference type="GO" id="GO:0008137">
    <property type="term" value="F:NADH dehydrogenase (ubiquinone) activity"/>
    <property type="evidence" value="ECO:0007669"/>
    <property type="project" value="UniProtKB-EC"/>
</dbReference>
<evidence type="ECO:0000259" key="20">
    <source>
        <dbReference type="Pfam" id="PF06455"/>
    </source>
</evidence>
<keyword evidence="11 17" id="KW-1133">Transmembrane helix</keyword>
<accession>A0A343YVM4</accession>
<feature type="domain" description="NADH dehydrogenase subunit 5 C-terminal" evidence="20">
    <location>
        <begin position="377"/>
        <end position="556"/>
    </location>
</feature>
<dbReference type="InterPro" id="IPR010934">
    <property type="entry name" value="NADH_DH_su5_C"/>
</dbReference>
<dbReference type="Pfam" id="PF00662">
    <property type="entry name" value="Proton_antipo_N"/>
    <property type="match status" value="1"/>
</dbReference>
<dbReference type="Pfam" id="PF00361">
    <property type="entry name" value="Proton_antipo_M"/>
    <property type="match status" value="1"/>
</dbReference>
<dbReference type="EMBL" id="MG253275">
    <property type="protein sequence ID" value="AWN56319.1"/>
    <property type="molecule type" value="Genomic_DNA"/>
</dbReference>
<dbReference type="GO" id="GO:0042773">
    <property type="term" value="P:ATP synthesis coupled electron transport"/>
    <property type="evidence" value="ECO:0007669"/>
    <property type="project" value="InterPro"/>
</dbReference>
<evidence type="ECO:0000256" key="14">
    <source>
        <dbReference type="ARBA" id="ARBA00023128"/>
    </source>
</evidence>
<evidence type="ECO:0000256" key="1">
    <source>
        <dbReference type="ARBA" id="ARBA00003257"/>
    </source>
</evidence>
<evidence type="ECO:0000256" key="15">
    <source>
        <dbReference type="ARBA" id="ARBA00023136"/>
    </source>
</evidence>
<keyword evidence="9" id="KW-1278">Translocase</keyword>
<evidence type="ECO:0000256" key="6">
    <source>
        <dbReference type="ARBA" id="ARBA00022660"/>
    </source>
</evidence>
<keyword evidence="13 17" id="KW-0830">Ubiquinone</keyword>
<feature type="transmembrane region" description="Helical" evidence="17">
    <location>
        <begin position="474"/>
        <end position="497"/>
    </location>
</feature>
<evidence type="ECO:0000256" key="12">
    <source>
        <dbReference type="ARBA" id="ARBA00023027"/>
    </source>
</evidence>
<keyword evidence="7 17" id="KW-0812">Transmembrane</keyword>
<keyword evidence="6" id="KW-0679">Respiratory chain</keyword>
<dbReference type="EC" id="7.1.1.2" evidence="3 17"/>
<dbReference type="GO" id="GO:0005743">
    <property type="term" value="C:mitochondrial inner membrane"/>
    <property type="evidence" value="ECO:0007669"/>
    <property type="project" value="UniProtKB-SubCell"/>
</dbReference>
<keyword evidence="14 17" id="KW-0496">Mitochondrion</keyword>
<feature type="transmembrane region" description="Helical" evidence="17">
    <location>
        <begin position="256"/>
        <end position="274"/>
    </location>
</feature>
<comment type="similarity">
    <text evidence="17">Belongs to the complex I subunit 5 family.</text>
</comment>
<feature type="transmembrane region" description="Helical" evidence="17">
    <location>
        <begin position="365"/>
        <end position="386"/>
    </location>
</feature>
<feature type="transmembrane region" description="Helical" evidence="17">
    <location>
        <begin position="407"/>
        <end position="426"/>
    </location>
</feature>
<evidence type="ECO:0000256" key="11">
    <source>
        <dbReference type="ARBA" id="ARBA00022989"/>
    </source>
</evidence>
<dbReference type="GO" id="GO:0003954">
    <property type="term" value="F:NADH dehydrogenase activity"/>
    <property type="evidence" value="ECO:0007669"/>
    <property type="project" value="TreeGrafter"/>
</dbReference>
<dbReference type="GO" id="GO:0015990">
    <property type="term" value="P:electron transport coupled proton transport"/>
    <property type="evidence" value="ECO:0007669"/>
    <property type="project" value="TreeGrafter"/>
</dbReference>
<reference evidence="21" key="1">
    <citation type="submission" date="2017-10" db="EMBL/GenBank/DDBJ databases">
        <title>Mitogenomes of tropical arthropods.</title>
        <authorList>
            <person name="Pires Paula D."/>
            <person name="Coiti Togawa R."/>
        </authorList>
    </citation>
    <scope>NUCLEOTIDE SEQUENCE</scope>
</reference>
<evidence type="ECO:0000256" key="4">
    <source>
        <dbReference type="ARBA" id="ARBA00021096"/>
    </source>
</evidence>
<keyword evidence="15 17" id="KW-0472">Membrane</keyword>
<dbReference type="PANTHER" id="PTHR42829:SF2">
    <property type="entry name" value="NADH-UBIQUINONE OXIDOREDUCTASE CHAIN 5"/>
    <property type="match status" value="1"/>
</dbReference>
<feature type="transmembrane region" description="Helical" evidence="17">
    <location>
        <begin position="97"/>
        <end position="115"/>
    </location>
</feature>
<dbReference type="PANTHER" id="PTHR42829">
    <property type="entry name" value="NADH-UBIQUINONE OXIDOREDUCTASE CHAIN 5"/>
    <property type="match status" value="1"/>
</dbReference>
<name>A0A343YVM4_9CUCU</name>
<evidence type="ECO:0000256" key="3">
    <source>
        <dbReference type="ARBA" id="ARBA00012944"/>
    </source>
</evidence>
<evidence type="ECO:0000256" key="9">
    <source>
        <dbReference type="ARBA" id="ARBA00022967"/>
    </source>
</evidence>
<comment type="catalytic activity">
    <reaction evidence="16 17">
        <text>a ubiquinone + NADH + 5 H(+)(in) = a ubiquinol + NAD(+) + 4 H(+)(out)</text>
        <dbReference type="Rhea" id="RHEA:29091"/>
        <dbReference type="Rhea" id="RHEA-COMP:9565"/>
        <dbReference type="Rhea" id="RHEA-COMP:9566"/>
        <dbReference type="ChEBI" id="CHEBI:15378"/>
        <dbReference type="ChEBI" id="CHEBI:16389"/>
        <dbReference type="ChEBI" id="CHEBI:17976"/>
        <dbReference type="ChEBI" id="CHEBI:57540"/>
        <dbReference type="ChEBI" id="CHEBI:57945"/>
        <dbReference type="EC" id="7.1.1.2"/>
    </reaction>
</comment>
<keyword evidence="5 17" id="KW-0813">Transport</keyword>
<dbReference type="PRINTS" id="PR01434">
    <property type="entry name" value="NADHDHGNASE5"/>
</dbReference>
<dbReference type="InterPro" id="IPR001750">
    <property type="entry name" value="ND/Mrp_TM"/>
</dbReference>
<feature type="transmembrane region" description="Helical" evidence="17">
    <location>
        <begin position="228"/>
        <end position="249"/>
    </location>
</feature>
<geneLocation type="mitochondrion" evidence="21"/>
<evidence type="ECO:0000259" key="18">
    <source>
        <dbReference type="Pfam" id="PF00361"/>
    </source>
</evidence>
<evidence type="ECO:0000259" key="19">
    <source>
        <dbReference type="Pfam" id="PF00662"/>
    </source>
</evidence>
<comment type="subcellular location">
    <subcellularLocation>
        <location evidence="2">Mitochondrion inner membrane</location>
        <topology evidence="2">Multi-pass membrane protein</topology>
    </subcellularLocation>
</comment>
<evidence type="ECO:0000256" key="16">
    <source>
        <dbReference type="ARBA" id="ARBA00049551"/>
    </source>
</evidence>
<evidence type="ECO:0000256" key="17">
    <source>
        <dbReference type="RuleBase" id="RU003404"/>
    </source>
</evidence>
<organism evidence="21">
    <name type="scientific">Nephaspis sp. DPP-2018</name>
    <dbReference type="NCBI Taxonomy" id="2136114"/>
    <lineage>
        <taxon>Eukaryota</taxon>
        <taxon>Metazoa</taxon>
        <taxon>Ecdysozoa</taxon>
        <taxon>Arthropoda</taxon>
        <taxon>Hexapoda</taxon>
        <taxon>Insecta</taxon>
        <taxon>Pterygota</taxon>
        <taxon>Neoptera</taxon>
        <taxon>Endopterygota</taxon>
        <taxon>Coleoptera</taxon>
        <taxon>Polyphaga</taxon>
        <taxon>Cucujiformia</taxon>
        <taxon>Coccinelloidea</taxon>
        <taxon>Coccinellidae</taxon>
        <taxon>Scymninae</taxon>
        <taxon>Scymnini</taxon>
        <taxon>Nephaspis</taxon>
    </lineage>
</organism>
<feature type="domain" description="NADH-Ubiquinone oxidoreductase (complex I) chain 5 N-terminal" evidence="19">
    <location>
        <begin position="25"/>
        <end position="74"/>
    </location>
</feature>
<comment type="function">
    <text evidence="17">Core subunit of the mitochondrial membrane respiratory chain NADH dehydrogenase (Complex I) which catalyzes electron transfer from NADH through the respiratory chain, using ubiquinone as an electron acceptor. Essential for the catalytic activity and assembly of complex I.</text>
</comment>
<feature type="transmembrane region" description="Helical" evidence="17">
    <location>
        <begin position="74"/>
        <end position="91"/>
    </location>
</feature>
<keyword evidence="12 17" id="KW-0520">NAD</keyword>
<evidence type="ECO:0000256" key="5">
    <source>
        <dbReference type="ARBA" id="ARBA00022448"/>
    </source>
</evidence>
<feature type="transmembrane region" description="Helical" evidence="17">
    <location>
        <begin position="539"/>
        <end position="558"/>
    </location>
</feature>
<comment type="function">
    <text evidence="1">Core subunit of the mitochondrial membrane respiratory chain NADH dehydrogenase (Complex I) that is believed to belong to the minimal assembly required for catalysis. Complex I functions in the transfer of electrons from NADH to the respiratory chain. The immediate electron acceptor for the enzyme is believed to be ubiquinone.</text>
</comment>
<feature type="transmembrane region" description="Helical" evidence="17">
    <location>
        <begin position="44"/>
        <end position="62"/>
    </location>
</feature>
<dbReference type="Pfam" id="PF06455">
    <property type="entry name" value="NADH5_C"/>
    <property type="match status" value="1"/>
</dbReference>
<feature type="transmembrane region" description="Helical" evidence="17">
    <location>
        <begin position="280"/>
        <end position="302"/>
    </location>
</feature>
<keyword evidence="10" id="KW-0249">Electron transport</keyword>
<feature type="transmembrane region" description="Helical" evidence="17">
    <location>
        <begin position="202"/>
        <end position="222"/>
    </location>
</feature>
<evidence type="ECO:0000256" key="7">
    <source>
        <dbReference type="ARBA" id="ARBA00022692"/>
    </source>
</evidence>
<evidence type="ECO:0000313" key="21">
    <source>
        <dbReference type="EMBL" id="AWN56319.1"/>
    </source>
</evidence>
<evidence type="ECO:0000256" key="2">
    <source>
        <dbReference type="ARBA" id="ARBA00004448"/>
    </source>
</evidence>
<keyword evidence="8" id="KW-0999">Mitochondrion inner membrane</keyword>
<dbReference type="InterPro" id="IPR001516">
    <property type="entry name" value="Proton_antipo_N"/>
</dbReference>
<evidence type="ECO:0000256" key="13">
    <source>
        <dbReference type="ARBA" id="ARBA00023075"/>
    </source>
</evidence>
<feature type="transmembrane region" description="Helical" evidence="17">
    <location>
        <begin position="168"/>
        <end position="190"/>
    </location>
</feature>
<dbReference type="InterPro" id="IPR003945">
    <property type="entry name" value="NU5C-like"/>
</dbReference>
<evidence type="ECO:0000256" key="8">
    <source>
        <dbReference type="ARBA" id="ARBA00022792"/>
    </source>
</evidence>
<feature type="transmembrane region" description="Helical" evidence="17">
    <location>
        <begin position="136"/>
        <end position="156"/>
    </location>
</feature>
<feature type="transmembrane region" description="Helical" evidence="17">
    <location>
        <begin position="323"/>
        <end position="345"/>
    </location>
</feature>
<feature type="transmembrane region" description="Helical" evidence="17">
    <location>
        <begin position="432"/>
        <end position="453"/>
    </location>
</feature>
<dbReference type="AlphaFoldDB" id="A0A343YVM4"/>